<dbReference type="AlphaFoldDB" id="A0A5J4WJ71"/>
<feature type="compositionally biased region" description="Polar residues" evidence="1">
    <location>
        <begin position="293"/>
        <end position="315"/>
    </location>
</feature>
<evidence type="ECO:0000313" key="5">
    <source>
        <dbReference type="Proteomes" id="UP000324800"/>
    </source>
</evidence>
<dbReference type="InterPro" id="IPR000219">
    <property type="entry name" value="DH_dom"/>
</dbReference>
<dbReference type="SUPFAM" id="SSF48065">
    <property type="entry name" value="DBL homology domain (DH-domain)"/>
    <property type="match status" value="1"/>
</dbReference>
<name>A0A5J4WJ71_9EUKA</name>
<dbReference type="SUPFAM" id="SSF50729">
    <property type="entry name" value="PH domain-like"/>
    <property type="match status" value="1"/>
</dbReference>
<organism evidence="4 5">
    <name type="scientific">Streblomastix strix</name>
    <dbReference type="NCBI Taxonomy" id="222440"/>
    <lineage>
        <taxon>Eukaryota</taxon>
        <taxon>Metamonada</taxon>
        <taxon>Preaxostyla</taxon>
        <taxon>Oxymonadida</taxon>
        <taxon>Streblomastigidae</taxon>
        <taxon>Streblomastix</taxon>
    </lineage>
</organism>
<feature type="domain" description="DH" evidence="3">
    <location>
        <begin position="1"/>
        <end position="139"/>
    </location>
</feature>
<feature type="region of interest" description="Disordered" evidence="1">
    <location>
        <begin position="291"/>
        <end position="333"/>
    </location>
</feature>
<dbReference type="SMART" id="SM00233">
    <property type="entry name" value="PH"/>
    <property type="match status" value="1"/>
</dbReference>
<feature type="domain" description="PH" evidence="2">
    <location>
        <begin position="168"/>
        <end position="385"/>
    </location>
</feature>
<dbReference type="InterPro" id="IPR035899">
    <property type="entry name" value="DBL_dom_sf"/>
</dbReference>
<reference evidence="4 5" key="1">
    <citation type="submission" date="2019-03" db="EMBL/GenBank/DDBJ databases">
        <title>Single cell metagenomics reveals metabolic interactions within the superorganism composed of flagellate Streblomastix strix and complex community of Bacteroidetes bacteria on its surface.</title>
        <authorList>
            <person name="Treitli S.C."/>
            <person name="Kolisko M."/>
            <person name="Husnik F."/>
            <person name="Keeling P."/>
            <person name="Hampl V."/>
        </authorList>
    </citation>
    <scope>NUCLEOTIDE SEQUENCE [LARGE SCALE GENOMIC DNA]</scope>
    <source>
        <strain evidence="4">ST1C</strain>
    </source>
</reference>
<dbReference type="SMART" id="SM00325">
    <property type="entry name" value="RhoGEF"/>
    <property type="match status" value="1"/>
</dbReference>
<dbReference type="Proteomes" id="UP000324800">
    <property type="component" value="Unassembled WGS sequence"/>
</dbReference>
<dbReference type="Gene3D" id="1.20.900.10">
    <property type="entry name" value="Dbl homology (DH) domain"/>
    <property type="match status" value="1"/>
</dbReference>
<evidence type="ECO:0008006" key="6">
    <source>
        <dbReference type="Google" id="ProtNLM"/>
    </source>
</evidence>
<dbReference type="PANTHER" id="PTHR12673">
    <property type="entry name" value="FACIOGENITAL DYSPLASIA PROTEIN"/>
    <property type="match status" value="1"/>
</dbReference>
<dbReference type="InterPro" id="IPR011993">
    <property type="entry name" value="PH-like_dom_sf"/>
</dbReference>
<feature type="compositionally biased region" description="Low complexity" evidence="1">
    <location>
        <begin position="316"/>
        <end position="333"/>
    </location>
</feature>
<dbReference type="EMBL" id="SNRW01001762">
    <property type="protein sequence ID" value="KAA6395134.1"/>
    <property type="molecule type" value="Genomic_DNA"/>
</dbReference>
<dbReference type="GO" id="GO:0005085">
    <property type="term" value="F:guanyl-nucleotide exchange factor activity"/>
    <property type="evidence" value="ECO:0007669"/>
    <property type="project" value="InterPro"/>
</dbReference>
<evidence type="ECO:0000259" key="2">
    <source>
        <dbReference type="PROSITE" id="PS50003"/>
    </source>
</evidence>
<evidence type="ECO:0000256" key="1">
    <source>
        <dbReference type="SAM" id="MobiDB-lite"/>
    </source>
</evidence>
<comment type="caution">
    <text evidence="4">The sequence shown here is derived from an EMBL/GenBank/DDBJ whole genome shotgun (WGS) entry which is preliminary data.</text>
</comment>
<sequence>MKQASSVLIINEDFLSDLEKRLGAEIVPETRISDIMIHHAKILQFYIRYFDAQYNGVNSYVRLEKRCKELHSERVRLQQEAKVILNFQSLVITPVQRVPRYIMLVKEILKRTDRSHPDYDGLKKSLTLLEEIAFQIDNHLKNRTKMRRIAELSKGSSDIASLVQPWRSLLKEGELTKISRSSKDQRYFILFSDILLICNLKWFNSFTHLRGSSSSSSILQEGGSTLFESTDNLGEETHQLPTQLKINTLIDLHQPVRCIDCSIKKYDDLTASIEKGNSKSVMAEQQLKIDPLNPNQKNGSQLQSPGTPKQQSGSGLLTSPNNPHLSSLSPLQSSSGSLLLSPTSLASQTQGQLFMILTPSRTFLVETVSEFESKEWMKQIKQSRDNVKKLEKDFKKRLSS</sequence>
<dbReference type="PANTHER" id="PTHR12673:SF159">
    <property type="entry name" value="LD03170P"/>
    <property type="match status" value="1"/>
</dbReference>
<evidence type="ECO:0000313" key="4">
    <source>
        <dbReference type="EMBL" id="KAA6395134.1"/>
    </source>
</evidence>
<gene>
    <name evidence="4" type="ORF">EZS28_009337</name>
</gene>
<dbReference type="OrthoDB" id="660555at2759"/>
<dbReference type="Gene3D" id="2.30.29.30">
    <property type="entry name" value="Pleckstrin-homology domain (PH domain)/Phosphotyrosine-binding domain (PTB)"/>
    <property type="match status" value="1"/>
</dbReference>
<proteinExistence type="predicted"/>
<feature type="region of interest" description="Disordered" evidence="1">
    <location>
        <begin position="381"/>
        <end position="400"/>
    </location>
</feature>
<dbReference type="Pfam" id="PF00621">
    <property type="entry name" value="RhoGEF"/>
    <property type="match status" value="1"/>
</dbReference>
<feature type="non-terminal residue" evidence="4">
    <location>
        <position position="400"/>
    </location>
</feature>
<protein>
    <recommendedName>
        <fullName evidence="6">DH domain-containing protein</fullName>
    </recommendedName>
</protein>
<dbReference type="InterPro" id="IPR001849">
    <property type="entry name" value="PH_domain"/>
</dbReference>
<dbReference type="InterPro" id="IPR051092">
    <property type="entry name" value="FYVE_RhoGEF_PH"/>
</dbReference>
<evidence type="ECO:0000259" key="3">
    <source>
        <dbReference type="PROSITE" id="PS50010"/>
    </source>
</evidence>
<dbReference type="PROSITE" id="PS50003">
    <property type="entry name" value="PH_DOMAIN"/>
    <property type="match status" value="1"/>
</dbReference>
<dbReference type="PROSITE" id="PS50010">
    <property type="entry name" value="DH_2"/>
    <property type="match status" value="1"/>
</dbReference>
<accession>A0A5J4WJ71</accession>
<dbReference type="GO" id="GO:0005737">
    <property type="term" value="C:cytoplasm"/>
    <property type="evidence" value="ECO:0007669"/>
    <property type="project" value="TreeGrafter"/>
</dbReference>